<dbReference type="PANTHER" id="PTHR13556">
    <property type="entry name" value="TRANSCRIPTIONAL ADAPTER 3-RELATED"/>
    <property type="match status" value="1"/>
</dbReference>
<evidence type="ECO:0000256" key="4">
    <source>
        <dbReference type="ARBA" id="ARBA00023163"/>
    </source>
</evidence>
<dbReference type="Pfam" id="PF10198">
    <property type="entry name" value="Ada3"/>
    <property type="match status" value="1"/>
</dbReference>
<keyword evidence="8" id="KW-1185">Reference proteome</keyword>
<dbReference type="InterPro" id="IPR019340">
    <property type="entry name" value="Histone_AcTrfase_su3"/>
</dbReference>
<feature type="region of interest" description="Disordered" evidence="6">
    <location>
        <begin position="577"/>
        <end position="640"/>
    </location>
</feature>
<keyword evidence="5" id="KW-0539">Nucleus</keyword>
<dbReference type="OrthoDB" id="1232at2759"/>
<evidence type="ECO:0000256" key="2">
    <source>
        <dbReference type="ARBA" id="ARBA00005330"/>
    </source>
</evidence>
<evidence type="ECO:0000256" key="3">
    <source>
        <dbReference type="ARBA" id="ARBA00023015"/>
    </source>
</evidence>
<evidence type="ECO:0000256" key="5">
    <source>
        <dbReference type="ARBA" id="ARBA00023242"/>
    </source>
</evidence>
<feature type="region of interest" description="Disordered" evidence="6">
    <location>
        <begin position="746"/>
        <end position="766"/>
    </location>
</feature>
<feature type="compositionally biased region" description="Low complexity" evidence="6">
    <location>
        <begin position="610"/>
        <end position="620"/>
    </location>
</feature>
<organism evidence="7 8">
    <name type="scientific">Pseudomicrostroma glucosiphilum</name>
    <dbReference type="NCBI Taxonomy" id="1684307"/>
    <lineage>
        <taxon>Eukaryota</taxon>
        <taxon>Fungi</taxon>
        <taxon>Dikarya</taxon>
        <taxon>Basidiomycota</taxon>
        <taxon>Ustilaginomycotina</taxon>
        <taxon>Exobasidiomycetes</taxon>
        <taxon>Microstromatales</taxon>
        <taxon>Microstromatales incertae sedis</taxon>
        <taxon>Pseudomicrostroma</taxon>
    </lineage>
</organism>
<feature type="region of interest" description="Disordered" evidence="6">
    <location>
        <begin position="48"/>
        <end position="430"/>
    </location>
</feature>
<proteinExistence type="inferred from homology"/>
<feature type="compositionally biased region" description="Pro residues" evidence="6">
    <location>
        <begin position="373"/>
        <end position="383"/>
    </location>
</feature>
<feature type="compositionally biased region" description="Basic and acidic residues" evidence="6">
    <location>
        <begin position="399"/>
        <end position="412"/>
    </location>
</feature>
<feature type="compositionally biased region" description="Low complexity" evidence="6">
    <location>
        <begin position="584"/>
        <end position="603"/>
    </location>
</feature>
<evidence type="ECO:0000256" key="1">
    <source>
        <dbReference type="ARBA" id="ARBA00004123"/>
    </source>
</evidence>
<feature type="compositionally biased region" description="Low complexity" evidence="6">
    <location>
        <begin position="415"/>
        <end position="425"/>
    </location>
</feature>
<dbReference type="RefSeq" id="XP_025351208.1">
    <property type="nucleotide sequence ID" value="XM_025491430.1"/>
</dbReference>
<dbReference type="PANTHER" id="PTHR13556:SF2">
    <property type="entry name" value="TRANSCRIPTIONAL ADAPTER 3"/>
    <property type="match status" value="1"/>
</dbReference>
<evidence type="ECO:0000313" key="7">
    <source>
        <dbReference type="EMBL" id="PWN24048.1"/>
    </source>
</evidence>
<dbReference type="GO" id="GO:0005634">
    <property type="term" value="C:nucleus"/>
    <property type="evidence" value="ECO:0007669"/>
    <property type="project" value="UniProtKB-SubCell"/>
</dbReference>
<evidence type="ECO:0000256" key="6">
    <source>
        <dbReference type="SAM" id="MobiDB-lite"/>
    </source>
</evidence>
<feature type="compositionally biased region" description="Basic residues" evidence="6">
    <location>
        <begin position="248"/>
        <end position="257"/>
    </location>
</feature>
<dbReference type="GO" id="GO:0003713">
    <property type="term" value="F:transcription coactivator activity"/>
    <property type="evidence" value="ECO:0007669"/>
    <property type="project" value="TreeGrafter"/>
</dbReference>
<feature type="compositionally biased region" description="Polar residues" evidence="6">
    <location>
        <begin position="822"/>
        <end position="832"/>
    </location>
</feature>
<feature type="region of interest" description="Disordered" evidence="6">
    <location>
        <begin position="802"/>
        <end position="850"/>
    </location>
</feature>
<sequence length="918" mass="96114">MAPPSRQASPLSLGSLSSLLASSLSSNDAVPSLTDLNELAKSLRTYKSELTERSSRIDRESARVSAYGASAGGSGSSSGSRARGQILVKSTDSSFLPDSSKGKGSPAPGAIEGQRPLTATRRQSGSAATRSKAPTPTAATPPPSSISTSARGKSKEPAISASSSKGKGVEKLPSASQAGGGSPVASPSPAASVTSANIPRPSVVKIKRERDRSASLLDDVQASSSTQVIAGDDVDDDAPPSGPGRTYAKNKRIRRSGSNRQESALRDTDDEQDGEDRKRAIHGRSPSVGSPSRNTPAGPSQTNGSPSAGQRSSGRPLGIRLKLNPQQAPSGITALGSAHQPTGLRPGGHAANGGPDGSGFIWTLPEEPAALIPQPPISRPPKAYPTRPDDVDEDFTAMDWKERERQRDREETYTANASASASPAPGQTHLHKEIPGAAISAAAANRVRSQNQQQVTYLAFQAYVDGWFKSLTEEDVAWLGRQEDDAEPFQIPEIGRHYKEVWEEEDANGGTGASLYGAPDMTAINGSRNGVLHKPKPTRVGPFDPRQLADEHAFGTSAMEAKGGPLTERVLSLVLPTPPAHAHSSQGQQQANGSGEQQQQQQQAPLVNGSASASAAAPPAVNGLGSHNEVPSFSLPPPHTQNMAQYEERLKAELRFLDILGPEEEVDWSNRQDDEISATLRKVQVLLGKQTKINTARKTRLKELAEGRLAYQDYLSCLTNVEKVIEQGWYKRQSLLKKFVSKKKGSAKASGSATGTGAGAGGNTRANAVPVINEHNTRSGTPSSAKDGNSALNAAAALMASVGGGGGESSSTSGVLTPLGATPTTTNGQHPSSPAPGGLPTDLPSGDAPPPDPYAAYNALALNRLGVPPLAPTLVEAMRSREMLKRALEPIFPPEVKCVPKRSIYEGLDIGRVEIEEE</sequence>
<dbReference type="GO" id="GO:0006357">
    <property type="term" value="P:regulation of transcription by RNA polymerase II"/>
    <property type="evidence" value="ECO:0007669"/>
    <property type="project" value="TreeGrafter"/>
</dbReference>
<feature type="compositionally biased region" description="Low complexity" evidence="6">
    <location>
        <begin position="126"/>
        <end position="138"/>
    </location>
</feature>
<accession>A0A316UGI2</accession>
<dbReference type="GO" id="GO:0000124">
    <property type="term" value="C:SAGA complex"/>
    <property type="evidence" value="ECO:0007669"/>
    <property type="project" value="TreeGrafter"/>
</dbReference>
<comment type="subcellular location">
    <subcellularLocation>
        <location evidence="1">Nucleus</location>
    </subcellularLocation>
</comment>
<gene>
    <name evidence="7" type="ORF">BCV69DRAFT_279952</name>
</gene>
<keyword evidence="3" id="KW-0805">Transcription regulation</keyword>
<name>A0A316UGI2_9BASI</name>
<feature type="compositionally biased region" description="Low complexity" evidence="6">
    <location>
        <begin position="173"/>
        <end position="196"/>
    </location>
</feature>
<evidence type="ECO:0000313" key="8">
    <source>
        <dbReference type="Proteomes" id="UP000245942"/>
    </source>
</evidence>
<dbReference type="STRING" id="1684307.A0A316UGI2"/>
<feature type="compositionally biased region" description="Basic and acidic residues" evidence="6">
    <location>
        <begin position="48"/>
        <end position="62"/>
    </location>
</feature>
<keyword evidence="4" id="KW-0804">Transcription</keyword>
<comment type="similarity">
    <text evidence="2">Belongs to the NGG1 family.</text>
</comment>
<dbReference type="Proteomes" id="UP000245942">
    <property type="component" value="Unassembled WGS sequence"/>
</dbReference>
<feature type="compositionally biased region" description="Polar residues" evidence="6">
    <location>
        <begin position="287"/>
        <end position="313"/>
    </location>
</feature>
<dbReference type="GeneID" id="37013164"/>
<protein>
    <submittedName>
        <fullName evidence="7">Uncharacterized protein</fullName>
    </submittedName>
</protein>
<reference evidence="7 8" key="1">
    <citation type="journal article" date="2018" name="Mol. Biol. Evol.">
        <title>Broad Genomic Sampling Reveals a Smut Pathogenic Ancestry of the Fungal Clade Ustilaginomycotina.</title>
        <authorList>
            <person name="Kijpornyongpan T."/>
            <person name="Mondo S.J."/>
            <person name="Barry K."/>
            <person name="Sandor L."/>
            <person name="Lee J."/>
            <person name="Lipzen A."/>
            <person name="Pangilinan J."/>
            <person name="LaButti K."/>
            <person name="Hainaut M."/>
            <person name="Henrissat B."/>
            <person name="Grigoriev I.V."/>
            <person name="Spatafora J.W."/>
            <person name="Aime M.C."/>
        </authorList>
    </citation>
    <scope>NUCLEOTIDE SEQUENCE [LARGE SCALE GENOMIC DNA]</scope>
    <source>
        <strain evidence="7 8">MCA 4718</strain>
    </source>
</reference>
<dbReference type="AlphaFoldDB" id="A0A316UGI2"/>
<dbReference type="EMBL" id="KZ819321">
    <property type="protein sequence ID" value="PWN24048.1"/>
    <property type="molecule type" value="Genomic_DNA"/>
</dbReference>
<feature type="compositionally biased region" description="Polar residues" evidence="6">
    <location>
        <begin position="88"/>
        <end position="97"/>
    </location>
</feature>